<evidence type="ECO:0000313" key="2">
    <source>
        <dbReference type="Proteomes" id="UP000667802"/>
    </source>
</evidence>
<dbReference type="EMBL" id="JAALHA020000006">
    <property type="protein sequence ID" value="MDR9895938.1"/>
    <property type="molecule type" value="Genomic_DNA"/>
</dbReference>
<dbReference type="InterPro" id="IPR027417">
    <property type="entry name" value="P-loop_NTPase"/>
</dbReference>
<reference evidence="2" key="1">
    <citation type="journal article" date="2021" name="Science">
        <title>Hunting the eagle killer: A cyanobacterial neurotoxin causes vacuolar myelinopathy.</title>
        <authorList>
            <person name="Breinlinger S."/>
            <person name="Phillips T.J."/>
            <person name="Haram B.N."/>
            <person name="Mares J."/>
            <person name="Martinez Yerena J.A."/>
            <person name="Hrouzek P."/>
            <person name="Sobotka R."/>
            <person name="Henderson W.M."/>
            <person name="Schmieder P."/>
            <person name="Williams S.M."/>
            <person name="Lauderdale J.D."/>
            <person name="Wilde H.D."/>
            <person name="Gerrin W."/>
            <person name="Kust A."/>
            <person name="Washington J.W."/>
            <person name="Wagner C."/>
            <person name="Geier B."/>
            <person name="Liebeke M."/>
            <person name="Enke H."/>
            <person name="Niedermeyer T.H.J."/>
            <person name="Wilde S.B."/>
        </authorList>
    </citation>
    <scope>NUCLEOTIDE SEQUENCE [LARGE SCALE GENOMIC DNA]</scope>
    <source>
        <strain evidence="2">Thurmond2011</strain>
    </source>
</reference>
<accession>A0AAP5MAJ3</accession>
<dbReference type="Gene3D" id="3.40.50.300">
    <property type="entry name" value="P-loop containing nucleotide triphosphate hydrolases"/>
    <property type="match status" value="1"/>
</dbReference>
<comment type="caution">
    <text evidence="1">The sequence shown here is derived from an EMBL/GenBank/DDBJ whole genome shotgun (WGS) entry which is preliminary data.</text>
</comment>
<keyword evidence="2" id="KW-1185">Reference proteome</keyword>
<evidence type="ECO:0000313" key="1">
    <source>
        <dbReference type="EMBL" id="MDR9895938.1"/>
    </source>
</evidence>
<organism evidence="1 2">
    <name type="scientific">Aetokthonos hydrillicola Thurmond2011</name>
    <dbReference type="NCBI Taxonomy" id="2712845"/>
    <lineage>
        <taxon>Bacteria</taxon>
        <taxon>Bacillati</taxon>
        <taxon>Cyanobacteriota</taxon>
        <taxon>Cyanophyceae</taxon>
        <taxon>Nostocales</taxon>
        <taxon>Hapalosiphonaceae</taxon>
        <taxon>Aetokthonos</taxon>
    </lineage>
</organism>
<dbReference type="Proteomes" id="UP000667802">
    <property type="component" value="Unassembled WGS sequence"/>
</dbReference>
<protein>
    <submittedName>
        <fullName evidence="1">AAA family ATPase</fullName>
    </submittedName>
</protein>
<dbReference type="SUPFAM" id="SSF52540">
    <property type="entry name" value="P-loop containing nucleoside triphosphate hydrolases"/>
    <property type="match status" value="1"/>
</dbReference>
<dbReference type="AlphaFoldDB" id="A0AAP5MAJ3"/>
<proteinExistence type="predicted"/>
<name>A0AAP5MAJ3_9CYAN</name>
<dbReference type="RefSeq" id="WP_208351583.1">
    <property type="nucleotide sequence ID" value="NZ_JAALHA020000006.1"/>
</dbReference>
<gene>
    <name evidence="1" type="ORF">G7B40_015395</name>
</gene>
<sequence>MQLNQEELTCVEMVPGIGIGFSASQGWLPLRDHPLLILVGLTGVGKSTVTSCLSREGLDFYLLPNRRTLTDRFIIPTIIKMEQAQEAYPFCRVARFYYTSRYKQLFPAGMVHVLSQLQFHSLEVRFPLIFDGLRGEDEISYATKILPKAQFVLLEAPEYVRLQRLLVRNDSFDRVTKSMQAGHDIKVNLTNSFADLGVPEASNIFSSEQTAEIFAEVRQGVYSVSALRDRLMILVEEGRSYNPSATRTALQKLAPERTLVIDTTTHSPEQIAQKIMQFIF</sequence>